<dbReference type="InterPro" id="IPR027417">
    <property type="entry name" value="P-loop_NTPase"/>
</dbReference>
<name>A0ABT3PVA1_9BACT</name>
<evidence type="ECO:0000256" key="3">
    <source>
        <dbReference type="SAM" id="Coils"/>
    </source>
</evidence>
<evidence type="ECO:0000259" key="5">
    <source>
        <dbReference type="PROSITE" id="PS50893"/>
    </source>
</evidence>
<dbReference type="RefSeq" id="WP_265787296.1">
    <property type="nucleotide sequence ID" value="NZ_BAABRS010000001.1"/>
</dbReference>
<evidence type="ECO:0000256" key="1">
    <source>
        <dbReference type="ARBA" id="ARBA00022741"/>
    </source>
</evidence>
<dbReference type="PANTHER" id="PTHR42855:SF1">
    <property type="entry name" value="ABC TRANSPORTER DOMAIN-CONTAINING PROTEIN"/>
    <property type="match status" value="1"/>
</dbReference>
<keyword evidence="3" id="KW-0175">Coiled coil</keyword>
<accession>A0ABT3PVA1</accession>
<dbReference type="Proteomes" id="UP001207337">
    <property type="component" value="Unassembled WGS sequence"/>
</dbReference>
<dbReference type="InterPro" id="IPR003593">
    <property type="entry name" value="AAA+_ATPase"/>
</dbReference>
<dbReference type="SMART" id="SM00382">
    <property type="entry name" value="AAA"/>
    <property type="match status" value="2"/>
</dbReference>
<sequence length="633" mass="73400">MTYLSTENLSKNYGPKVLFQGLSFGITEGDKTALIAENGTGKSTLLKILAGEEQPDGGKVMVQNDIRIGFLEQDPNLDENLTIREFIAQNDNQTVEIIQQYHQAAEQQAEDYNEENRKKFERASEAMDTVGAWDYEQRMEKILSKLNIHNLDQSIATLSGGERKRVALAFVLLDNPDLLILDEPTNHLDIAMIEWLEEYLISTNRTLLMVTHDRYFLDRICDHILELEGGKLYHHKGNYQYFLEKRSERREIERKEAHKAQQLFKKELEWMRRSPKARTTKSKSRIDDFKELKDKTETGPKDPELRLSIDMPRLGGKILELKNVSKKFDDNKILDSFYYTFEEGERIGIIGENGAGKSTFLDMITGKEQADSGKIRTGKTVVFGHYEQQGLEFDEDERVIDIIQNEAKIIKLANGKKITASRFLEHFMFTSEMQYTHVRKLSGGEKRRLALMLVLIQNPNFLILDEPTNDLDLLTLNKLEEFLLDFEGCLIIVSHDRFFMDKLVDHYFIFEGEGQIRDHHGTYEEYREQILEEQLSSSSTSSPEPKQETDSSAQNHSSSSTDEQRLSYNERREYNKLEENIAKLEQKKEALETEISSGKLSHDELQEKSKQYEKLNAKIEKKTSRWFELAERA</sequence>
<dbReference type="Pfam" id="PF00005">
    <property type="entry name" value="ABC_tran"/>
    <property type="match status" value="2"/>
</dbReference>
<feature type="domain" description="ABC transporter" evidence="5">
    <location>
        <begin position="319"/>
        <end position="538"/>
    </location>
</feature>
<feature type="domain" description="ABC transporter" evidence="5">
    <location>
        <begin position="4"/>
        <end position="254"/>
    </location>
</feature>
<reference evidence="6 7" key="1">
    <citation type="submission" date="2021-11" db="EMBL/GenBank/DDBJ databases">
        <title>Aliifidinibius sp. nov., a new bacterium isolated from saline soil.</title>
        <authorList>
            <person name="Galisteo C."/>
            <person name="De La Haba R."/>
            <person name="Sanchez-Porro C."/>
            <person name="Ventosa A."/>
        </authorList>
    </citation>
    <scope>NUCLEOTIDE SEQUENCE [LARGE SCALE GENOMIC DNA]</scope>
    <source>
        <strain evidence="6 7">KACC 190600</strain>
    </source>
</reference>
<feature type="compositionally biased region" description="Low complexity" evidence="4">
    <location>
        <begin position="532"/>
        <end position="544"/>
    </location>
</feature>
<dbReference type="EMBL" id="JAJNDC010000001">
    <property type="protein sequence ID" value="MCW9711789.1"/>
    <property type="molecule type" value="Genomic_DNA"/>
</dbReference>
<feature type="compositionally biased region" description="Polar residues" evidence="4">
    <location>
        <begin position="550"/>
        <end position="561"/>
    </location>
</feature>
<evidence type="ECO:0000313" key="6">
    <source>
        <dbReference type="EMBL" id="MCW9711789.1"/>
    </source>
</evidence>
<feature type="coiled-coil region" evidence="3">
    <location>
        <begin position="95"/>
        <end position="122"/>
    </location>
</feature>
<dbReference type="CDD" id="cd03221">
    <property type="entry name" value="ABCF_EF-3"/>
    <property type="match status" value="2"/>
</dbReference>
<evidence type="ECO:0000256" key="2">
    <source>
        <dbReference type="ARBA" id="ARBA00022840"/>
    </source>
</evidence>
<dbReference type="InterPro" id="IPR051309">
    <property type="entry name" value="ABCF_ATPase"/>
</dbReference>
<dbReference type="SUPFAM" id="SSF52540">
    <property type="entry name" value="P-loop containing nucleoside triphosphate hydrolases"/>
    <property type="match status" value="2"/>
</dbReference>
<dbReference type="GO" id="GO:0005524">
    <property type="term" value="F:ATP binding"/>
    <property type="evidence" value="ECO:0007669"/>
    <property type="project" value="UniProtKB-KW"/>
</dbReference>
<keyword evidence="2 6" id="KW-0067">ATP-binding</keyword>
<dbReference type="InterPro" id="IPR037118">
    <property type="entry name" value="Val-tRNA_synth_C_sf"/>
</dbReference>
<feature type="compositionally biased region" description="Basic and acidic residues" evidence="4">
    <location>
        <begin position="562"/>
        <end position="572"/>
    </location>
</feature>
<organism evidence="6 7">
    <name type="scientific">Fodinibius salicampi</name>
    <dbReference type="NCBI Taxonomy" id="1920655"/>
    <lineage>
        <taxon>Bacteria</taxon>
        <taxon>Pseudomonadati</taxon>
        <taxon>Balneolota</taxon>
        <taxon>Balneolia</taxon>
        <taxon>Balneolales</taxon>
        <taxon>Balneolaceae</taxon>
        <taxon>Fodinibius</taxon>
    </lineage>
</organism>
<evidence type="ECO:0000256" key="4">
    <source>
        <dbReference type="SAM" id="MobiDB-lite"/>
    </source>
</evidence>
<dbReference type="Gene3D" id="3.40.50.300">
    <property type="entry name" value="P-loop containing nucleotide triphosphate hydrolases"/>
    <property type="match status" value="2"/>
</dbReference>
<dbReference type="Gene3D" id="1.10.287.380">
    <property type="entry name" value="Valyl-tRNA synthetase, C-terminal domain"/>
    <property type="match status" value="1"/>
</dbReference>
<proteinExistence type="predicted"/>
<feature type="region of interest" description="Disordered" evidence="4">
    <location>
        <begin position="275"/>
        <end position="303"/>
    </location>
</feature>
<gene>
    <name evidence="6" type="ORF">LQ318_02630</name>
</gene>
<feature type="compositionally biased region" description="Basic and acidic residues" evidence="4">
    <location>
        <begin position="284"/>
        <end position="303"/>
    </location>
</feature>
<feature type="region of interest" description="Disordered" evidence="4">
    <location>
        <begin position="532"/>
        <end position="572"/>
    </location>
</feature>
<keyword evidence="7" id="KW-1185">Reference proteome</keyword>
<keyword evidence="1" id="KW-0547">Nucleotide-binding</keyword>
<dbReference type="InterPro" id="IPR032524">
    <property type="entry name" value="ABC_tran_C"/>
</dbReference>
<dbReference type="InterPro" id="IPR032781">
    <property type="entry name" value="ABC_tran_Xtn"/>
</dbReference>
<dbReference type="InterPro" id="IPR003439">
    <property type="entry name" value="ABC_transporter-like_ATP-bd"/>
</dbReference>
<dbReference type="PROSITE" id="PS50893">
    <property type="entry name" value="ABC_TRANSPORTER_2"/>
    <property type="match status" value="2"/>
</dbReference>
<dbReference type="Pfam" id="PF16326">
    <property type="entry name" value="ABC_tran_CTD"/>
    <property type="match status" value="1"/>
</dbReference>
<dbReference type="Pfam" id="PF12848">
    <property type="entry name" value="ABC_tran_Xtn"/>
    <property type="match status" value="1"/>
</dbReference>
<dbReference type="PANTHER" id="PTHR42855">
    <property type="entry name" value="ABC TRANSPORTER ATP-BINDING SUBUNIT"/>
    <property type="match status" value="1"/>
</dbReference>
<comment type="caution">
    <text evidence="6">The sequence shown here is derived from an EMBL/GenBank/DDBJ whole genome shotgun (WGS) entry which is preliminary data.</text>
</comment>
<evidence type="ECO:0000313" key="7">
    <source>
        <dbReference type="Proteomes" id="UP001207337"/>
    </source>
</evidence>
<protein>
    <submittedName>
        <fullName evidence="6">ABC-F family ATP-binding cassette domain-containing protein</fullName>
    </submittedName>
</protein>